<dbReference type="AlphaFoldDB" id="A0A8J3JHJ2"/>
<dbReference type="InterPro" id="IPR017519">
    <property type="entry name" value="CHP03085"/>
</dbReference>
<protein>
    <submittedName>
        <fullName evidence="2">TIGR03085 family protein</fullName>
    </submittedName>
</protein>
<dbReference type="InterPro" id="IPR034660">
    <property type="entry name" value="DinB/YfiT-like"/>
</dbReference>
<sequence length="210" mass="23018">MTRYAFAERLALADLMAEAGPDAPTLCGDWTVRDLLAHLVLRERRLDAAAGILIKRLAGRTERVQREIAAEDFGALLDKLRTPPRWSPAGLAPLDELVNLSEMFVHHEDVRRAVPGWLPRKLDPGLSAALWTQARRRAALVLRRYPVQVRVIAPGHGTMVTGRPGTQPVNLTGEPGELLMFLFGRQGHARASVDGPAAHTARLRAARLGA</sequence>
<dbReference type="Proteomes" id="UP000601223">
    <property type="component" value="Unassembled WGS sequence"/>
</dbReference>
<dbReference type="NCBIfam" id="TIGR03085">
    <property type="entry name" value="TIGR03085 family metal-binding protein"/>
    <property type="match status" value="1"/>
</dbReference>
<keyword evidence="3" id="KW-1185">Reference proteome</keyword>
<dbReference type="SUPFAM" id="SSF109854">
    <property type="entry name" value="DinB/YfiT-like putative metalloenzymes"/>
    <property type="match status" value="1"/>
</dbReference>
<reference evidence="2 3" key="1">
    <citation type="submission" date="2021-01" db="EMBL/GenBank/DDBJ databases">
        <title>Whole genome shotgun sequence of Catellatospora bangladeshensis NBRC 107357.</title>
        <authorList>
            <person name="Komaki H."/>
            <person name="Tamura T."/>
        </authorList>
    </citation>
    <scope>NUCLEOTIDE SEQUENCE [LARGE SCALE GENOMIC DNA]</scope>
    <source>
        <strain evidence="2 3">NBRC 107357</strain>
    </source>
</reference>
<gene>
    <name evidence="2" type="ORF">Cba03nite_04440</name>
</gene>
<dbReference type="Gene3D" id="1.20.120.450">
    <property type="entry name" value="dinb family like domain"/>
    <property type="match status" value="1"/>
</dbReference>
<dbReference type="Pfam" id="PF11716">
    <property type="entry name" value="MDMPI_N"/>
    <property type="match status" value="1"/>
</dbReference>
<evidence type="ECO:0000313" key="2">
    <source>
        <dbReference type="EMBL" id="GIF79095.1"/>
    </source>
</evidence>
<dbReference type="InterPro" id="IPR017517">
    <property type="entry name" value="Maleyloyr_isom"/>
</dbReference>
<dbReference type="GO" id="GO:0046872">
    <property type="term" value="F:metal ion binding"/>
    <property type="evidence" value="ECO:0007669"/>
    <property type="project" value="InterPro"/>
</dbReference>
<evidence type="ECO:0000259" key="1">
    <source>
        <dbReference type="Pfam" id="PF11716"/>
    </source>
</evidence>
<proteinExistence type="predicted"/>
<evidence type="ECO:0000313" key="3">
    <source>
        <dbReference type="Proteomes" id="UP000601223"/>
    </source>
</evidence>
<dbReference type="EMBL" id="BONF01000004">
    <property type="protein sequence ID" value="GIF79095.1"/>
    <property type="molecule type" value="Genomic_DNA"/>
</dbReference>
<dbReference type="NCBIfam" id="TIGR03083">
    <property type="entry name" value="maleylpyruvate isomerase family mycothiol-dependent enzyme"/>
    <property type="match status" value="1"/>
</dbReference>
<dbReference type="RefSeq" id="WP_203741119.1">
    <property type="nucleotide sequence ID" value="NZ_BONF01000004.1"/>
</dbReference>
<comment type="caution">
    <text evidence="2">The sequence shown here is derived from an EMBL/GenBank/DDBJ whole genome shotgun (WGS) entry which is preliminary data.</text>
</comment>
<feature type="domain" description="Mycothiol-dependent maleylpyruvate isomerase metal-binding" evidence="1">
    <location>
        <begin position="10"/>
        <end position="49"/>
    </location>
</feature>
<accession>A0A8J3JHJ2</accession>
<name>A0A8J3JHJ2_9ACTN</name>
<dbReference type="InterPro" id="IPR024344">
    <property type="entry name" value="MDMPI_metal-binding"/>
</dbReference>
<organism evidence="2 3">
    <name type="scientific">Catellatospora bangladeshensis</name>
    <dbReference type="NCBI Taxonomy" id="310355"/>
    <lineage>
        <taxon>Bacteria</taxon>
        <taxon>Bacillati</taxon>
        <taxon>Actinomycetota</taxon>
        <taxon>Actinomycetes</taxon>
        <taxon>Micromonosporales</taxon>
        <taxon>Micromonosporaceae</taxon>
        <taxon>Catellatospora</taxon>
    </lineage>
</organism>